<evidence type="ECO:0000256" key="1">
    <source>
        <dbReference type="SAM" id="MobiDB-lite"/>
    </source>
</evidence>
<evidence type="ECO:0008006" key="4">
    <source>
        <dbReference type="Google" id="ProtNLM"/>
    </source>
</evidence>
<sequence>MPWCHTCETEYGEGITRCPDCGGPLSPEMPPARMKKARPVWKKDSAEDTPWPKTADGQPERAVFLATVSDVGVDAELVISMLRAFGVPVVRQFEHGGQLGKVILGFSGYGEDLYVPESMLDLARELLAPQQDDQA</sequence>
<dbReference type="Proteomes" id="UP000192790">
    <property type="component" value="Unassembled WGS sequence"/>
</dbReference>
<dbReference type="STRING" id="1122930.SAMN02745168_0090"/>
<keyword evidence="3" id="KW-1185">Reference proteome</keyword>
<accession>A0A1W2CMR2</accession>
<dbReference type="RefSeq" id="WP_084235515.1">
    <property type="nucleotide sequence ID" value="NZ_FWXW01000011.1"/>
</dbReference>
<organism evidence="2 3">
    <name type="scientific">Papillibacter cinnamivorans DSM 12816</name>
    <dbReference type="NCBI Taxonomy" id="1122930"/>
    <lineage>
        <taxon>Bacteria</taxon>
        <taxon>Bacillati</taxon>
        <taxon>Bacillota</taxon>
        <taxon>Clostridia</taxon>
        <taxon>Eubacteriales</taxon>
        <taxon>Oscillospiraceae</taxon>
        <taxon>Papillibacter</taxon>
    </lineage>
</organism>
<dbReference type="EMBL" id="FWXW01000011">
    <property type="protein sequence ID" value="SMC86503.1"/>
    <property type="molecule type" value="Genomic_DNA"/>
</dbReference>
<feature type="region of interest" description="Disordered" evidence="1">
    <location>
        <begin position="24"/>
        <end position="57"/>
    </location>
</feature>
<evidence type="ECO:0000313" key="2">
    <source>
        <dbReference type="EMBL" id="SMC86503.1"/>
    </source>
</evidence>
<dbReference type="OrthoDB" id="1848464at2"/>
<dbReference type="AlphaFoldDB" id="A0A1W2CMR2"/>
<protein>
    <recommendedName>
        <fullName evidence="4">Signal transducing protein</fullName>
    </recommendedName>
</protein>
<gene>
    <name evidence="2" type="ORF">SAMN02745168_0090</name>
</gene>
<name>A0A1W2CMR2_9FIRM</name>
<evidence type="ECO:0000313" key="3">
    <source>
        <dbReference type="Proteomes" id="UP000192790"/>
    </source>
</evidence>
<proteinExistence type="predicted"/>
<reference evidence="2 3" key="1">
    <citation type="submission" date="2017-04" db="EMBL/GenBank/DDBJ databases">
        <authorList>
            <person name="Afonso C.L."/>
            <person name="Miller P.J."/>
            <person name="Scott M.A."/>
            <person name="Spackman E."/>
            <person name="Goraichik I."/>
            <person name="Dimitrov K.M."/>
            <person name="Suarez D.L."/>
            <person name="Swayne D.E."/>
        </authorList>
    </citation>
    <scope>NUCLEOTIDE SEQUENCE [LARGE SCALE GENOMIC DNA]</scope>
    <source>
        <strain evidence="2 3">DSM 12816</strain>
    </source>
</reference>